<dbReference type="InterPro" id="IPR036457">
    <property type="entry name" value="PPM-type-like_dom_sf"/>
</dbReference>
<dbReference type="InterPro" id="IPR001932">
    <property type="entry name" value="PPM-type_phosphatase-like_dom"/>
</dbReference>
<dbReference type="Pfam" id="PF00481">
    <property type="entry name" value="PP2C"/>
    <property type="match status" value="1"/>
</dbReference>
<dbReference type="SUPFAM" id="SSF81606">
    <property type="entry name" value="PP2C-like"/>
    <property type="match status" value="1"/>
</dbReference>
<keyword evidence="2" id="KW-1185">Reference proteome</keyword>
<organism evidence="2 3">
    <name type="scientific">Panagrolaimus davidi</name>
    <dbReference type="NCBI Taxonomy" id="227884"/>
    <lineage>
        <taxon>Eukaryota</taxon>
        <taxon>Metazoa</taxon>
        <taxon>Ecdysozoa</taxon>
        <taxon>Nematoda</taxon>
        <taxon>Chromadorea</taxon>
        <taxon>Rhabditida</taxon>
        <taxon>Tylenchina</taxon>
        <taxon>Panagrolaimomorpha</taxon>
        <taxon>Panagrolaimoidea</taxon>
        <taxon>Panagrolaimidae</taxon>
        <taxon>Panagrolaimus</taxon>
    </lineage>
</organism>
<protein>
    <submittedName>
        <fullName evidence="3">PPM-type phosphatase domain-containing protein</fullName>
    </submittedName>
</protein>
<sequence length="145" mass="16453">MPEVFYHKLTSNDKFLVIATDGLWEWLEPDSVVRLIHDHTLGTQTLSLYQPEQGTSLLDVCKDLERRKQGESKKPLDENSATHVIRNALGGVSGGTERQYERLKESLQLPPGMARHYRDDITVIVIHFSESYLSSIAEAEDHCGF</sequence>
<reference evidence="3" key="1">
    <citation type="submission" date="2022-11" db="UniProtKB">
        <authorList>
            <consortium name="WormBaseParasite"/>
        </authorList>
    </citation>
    <scope>IDENTIFICATION</scope>
</reference>
<dbReference type="AlphaFoldDB" id="A0A914P1A9"/>
<evidence type="ECO:0000313" key="2">
    <source>
        <dbReference type="Proteomes" id="UP000887578"/>
    </source>
</evidence>
<dbReference type="Proteomes" id="UP000887578">
    <property type="component" value="Unplaced"/>
</dbReference>
<accession>A0A914P1A9</accession>
<proteinExistence type="predicted"/>
<dbReference type="WBParaSite" id="PDA_v2.g10997.t1">
    <property type="protein sequence ID" value="PDA_v2.g10997.t1"/>
    <property type="gene ID" value="PDA_v2.g10997"/>
</dbReference>
<dbReference type="PROSITE" id="PS51746">
    <property type="entry name" value="PPM_2"/>
    <property type="match status" value="1"/>
</dbReference>
<name>A0A914P1A9_9BILA</name>
<evidence type="ECO:0000313" key="3">
    <source>
        <dbReference type="WBParaSite" id="PDA_v2.g10997.t1"/>
    </source>
</evidence>
<feature type="domain" description="PPM-type phosphatase" evidence="1">
    <location>
        <begin position="1"/>
        <end position="128"/>
    </location>
</feature>
<dbReference type="Gene3D" id="3.60.40.10">
    <property type="entry name" value="PPM-type phosphatase domain"/>
    <property type="match status" value="1"/>
</dbReference>
<evidence type="ECO:0000259" key="1">
    <source>
        <dbReference type="PROSITE" id="PS51746"/>
    </source>
</evidence>